<organism evidence="2 3">
    <name type="scientific">Serratia phage vB_SmaS_Bigdog</name>
    <dbReference type="NCBI Taxonomy" id="2777364"/>
    <lineage>
        <taxon>Viruses</taxon>
        <taxon>Duplodnaviria</taxon>
        <taxon>Heunggongvirae</taxon>
        <taxon>Uroviricota</taxon>
        <taxon>Caudoviricetes</taxon>
        <taxon>Bonzeevirus</taxon>
        <taxon>Bonzeevirus bigdog</taxon>
    </lineage>
</organism>
<evidence type="ECO:0000256" key="1">
    <source>
        <dbReference type="SAM" id="MobiDB-lite"/>
    </source>
</evidence>
<sequence length="90" mass="10707">MLRLNRFRQKKRSDTQAGGRGGIKYTSNHDIQRIQELQRFIAIQVEHVECIVIELEACEHRDRFYLESKLREARSILEGARNQIERIRGK</sequence>
<accession>A0A7T3NA34</accession>
<dbReference type="EMBL" id="MW021763">
    <property type="protein sequence ID" value="QPX75162.1"/>
    <property type="molecule type" value="Genomic_DNA"/>
</dbReference>
<feature type="region of interest" description="Disordered" evidence="1">
    <location>
        <begin position="1"/>
        <end position="25"/>
    </location>
</feature>
<evidence type="ECO:0000313" key="2">
    <source>
        <dbReference type="EMBL" id="QPX75162.1"/>
    </source>
</evidence>
<dbReference type="Proteomes" id="UP000595656">
    <property type="component" value="Segment"/>
</dbReference>
<gene>
    <name evidence="2" type="ORF">BIGDOG_58</name>
</gene>
<evidence type="ECO:0000313" key="3">
    <source>
        <dbReference type="Proteomes" id="UP000595656"/>
    </source>
</evidence>
<protein>
    <submittedName>
        <fullName evidence="2">Uncharacterized protein</fullName>
    </submittedName>
</protein>
<reference evidence="2 3" key="1">
    <citation type="submission" date="2020-09" db="EMBL/GenBank/DDBJ databases">
        <authorList>
            <person name="Hogan T.J."/>
            <person name="Wilson M.E."/>
            <person name="Walker J.K."/>
            <person name="Johnson L."/>
            <person name="Sharma R."/>
            <person name="Grose J.H."/>
        </authorList>
    </citation>
    <scope>NUCLEOTIDE SEQUENCE [LARGE SCALE GENOMIC DNA]</scope>
</reference>
<proteinExistence type="predicted"/>
<feature type="compositionally biased region" description="Basic residues" evidence="1">
    <location>
        <begin position="1"/>
        <end position="11"/>
    </location>
</feature>
<name>A0A7T3NA34_9CAUD</name>
<keyword evidence="3" id="KW-1185">Reference proteome</keyword>